<dbReference type="NCBIfam" id="TIGR01631">
    <property type="entry name" value="Trypano_RHS"/>
    <property type="match status" value="1"/>
</dbReference>
<evidence type="ECO:0000313" key="2">
    <source>
        <dbReference type="Proteomes" id="UP000017861"/>
    </source>
</evidence>
<comment type="caution">
    <text evidence="1">The sequence shown here is derived from an EMBL/GenBank/DDBJ whole genome shotgun (WGS) entry which is preliminary data.</text>
</comment>
<dbReference type="AlphaFoldDB" id="V5B619"/>
<dbReference type="VEuPathDB" id="TriTrypDB:TCDM_10967"/>
<gene>
    <name evidence="1" type="ORF">TCDM_10967</name>
</gene>
<dbReference type="EMBL" id="AYLP01000286">
    <property type="protein sequence ID" value="ESS61447.1"/>
    <property type="molecule type" value="Genomic_DNA"/>
</dbReference>
<dbReference type="InterPro" id="IPR006518">
    <property type="entry name" value="Trypano_RHS"/>
</dbReference>
<proteinExistence type="predicted"/>
<reference evidence="1 2" key="1">
    <citation type="journal article" date="2014" name="Genome Announc.">
        <title>Trypanosoma cruzi Clone Dm28c Draft Genome Sequence.</title>
        <authorList>
            <person name="Grisard E.C."/>
            <person name="Teixeira S.M."/>
            <person name="de Almeida L.G."/>
            <person name="Stoco P.H."/>
            <person name="Gerber A.L."/>
            <person name="Talavera-Lopez C."/>
            <person name="Lima O.C."/>
            <person name="Andersson B."/>
            <person name="de Vasconcelos A.T."/>
        </authorList>
    </citation>
    <scope>NUCLEOTIDE SEQUENCE [LARGE SCALE GENOMIC DNA]</scope>
    <source>
        <strain evidence="1 2">Dm28c</strain>
    </source>
</reference>
<name>V5B619_TRYCR</name>
<dbReference type="Proteomes" id="UP000017861">
    <property type="component" value="Unassembled WGS sequence"/>
</dbReference>
<sequence length="229" mass="26943">MATKDVLLLILRSRGTLFSRALEQLGLRVFMYGELVIALVEELKELRSSERNEAQDSVLTLNHQGHPTRTVGLGKLENGVERIPMEYRVLYIPAVENFPLVDGFFFVNSPRRTLVGLRMTTAGAHHTITSTVWQFYKRLAKYFKGWKKLSRDMSWEIIYVQHEDSKNISKWQRCDYVNPRNKSDAEKKIVAFWKGKVHEYQFVLTTDFVKKIREMRTQQSWGKRDREEI</sequence>
<accession>V5B619</accession>
<evidence type="ECO:0000313" key="1">
    <source>
        <dbReference type="EMBL" id="ESS61447.1"/>
    </source>
</evidence>
<protein>
    <submittedName>
        <fullName evidence="1">Retrotransposon hot spot (RHS) protein</fullName>
    </submittedName>
</protein>
<organism evidence="1 2">
    <name type="scientific">Trypanosoma cruzi Dm28c</name>
    <dbReference type="NCBI Taxonomy" id="1416333"/>
    <lineage>
        <taxon>Eukaryota</taxon>
        <taxon>Discoba</taxon>
        <taxon>Euglenozoa</taxon>
        <taxon>Kinetoplastea</taxon>
        <taxon>Metakinetoplastina</taxon>
        <taxon>Trypanosomatida</taxon>
        <taxon>Trypanosomatidae</taxon>
        <taxon>Trypanosoma</taxon>
        <taxon>Schizotrypanum</taxon>
    </lineage>
</organism>